<dbReference type="EMBL" id="MU003772">
    <property type="protein sequence ID" value="KAF2724353.1"/>
    <property type="molecule type" value="Genomic_DNA"/>
</dbReference>
<dbReference type="SUPFAM" id="SSF56784">
    <property type="entry name" value="HAD-like"/>
    <property type="match status" value="1"/>
</dbReference>
<protein>
    <submittedName>
        <fullName evidence="2">Haloacid dehalogenase</fullName>
    </submittedName>
</protein>
<dbReference type="Pfam" id="PF00702">
    <property type="entry name" value="Hydrolase"/>
    <property type="match status" value="1"/>
</dbReference>
<organism evidence="2 3">
    <name type="scientific">Polychaeton citri CBS 116435</name>
    <dbReference type="NCBI Taxonomy" id="1314669"/>
    <lineage>
        <taxon>Eukaryota</taxon>
        <taxon>Fungi</taxon>
        <taxon>Dikarya</taxon>
        <taxon>Ascomycota</taxon>
        <taxon>Pezizomycotina</taxon>
        <taxon>Dothideomycetes</taxon>
        <taxon>Dothideomycetidae</taxon>
        <taxon>Capnodiales</taxon>
        <taxon>Capnodiaceae</taxon>
        <taxon>Polychaeton</taxon>
    </lineage>
</organism>
<proteinExistence type="predicted"/>
<evidence type="ECO:0000313" key="3">
    <source>
        <dbReference type="Proteomes" id="UP000799441"/>
    </source>
</evidence>
<reference evidence="2" key="1">
    <citation type="journal article" date="2020" name="Stud. Mycol.">
        <title>101 Dothideomycetes genomes: a test case for predicting lifestyles and emergence of pathogens.</title>
        <authorList>
            <person name="Haridas S."/>
            <person name="Albert R."/>
            <person name="Binder M."/>
            <person name="Bloem J."/>
            <person name="Labutti K."/>
            <person name="Salamov A."/>
            <person name="Andreopoulos B."/>
            <person name="Baker S."/>
            <person name="Barry K."/>
            <person name="Bills G."/>
            <person name="Bluhm B."/>
            <person name="Cannon C."/>
            <person name="Castanera R."/>
            <person name="Culley D."/>
            <person name="Daum C."/>
            <person name="Ezra D."/>
            <person name="Gonzalez J."/>
            <person name="Henrissat B."/>
            <person name="Kuo A."/>
            <person name="Liang C."/>
            <person name="Lipzen A."/>
            <person name="Lutzoni F."/>
            <person name="Magnuson J."/>
            <person name="Mondo S."/>
            <person name="Nolan M."/>
            <person name="Ohm R."/>
            <person name="Pangilinan J."/>
            <person name="Park H.-J."/>
            <person name="Ramirez L."/>
            <person name="Alfaro M."/>
            <person name="Sun H."/>
            <person name="Tritt A."/>
            <person name="Yoshinaga Y."/>
            <person name="Zwiers L.-H."/>
            <person name="Turgeon B."/>
            <person name="Goodwin S."/>
            <person name="Spatafora J."/>
            <person name="Crous P."/>
            <person name="Grigoriev I."/>
        </authorList>
    </citation>
    <scope>NUCLEOTIDE SEQUENCE</scope>
    <source>
        <strain evidence="2">CBS 116435</strain>
    </source>
</reference>
<dbReference type="InterPro" id="IPR023214">
    <property type="entry name" value="HAD_sf"/>
</dbReference>
<dbReference type="Proteomes" id="UP000799441">
    <property type="component" value="Unassembled WGS sequence"/>
</dbReference>
<keyword evidence="1" id="KW-0378">Hydrolase</keyword>
<sequence>MALKDPTPKCLFFDVFGTCVDWRKTVTDKLYNESSNVLNSPESSISSRIRMRASTMTYEQWGDIAQEWRDSYLVFTRSIANDPSIPYKTVDQHHLDALREILERHSLINPLPPPSSSSIPADDVQDGSLWHNAQVRSLAQIWHYLAPWPDTVRGIQALNRSFSTCSLTNGNLDLIRDMAAHADMQFTHIFSAEMFGSYKPSPKVYLGAAAKLGFEPGQCVMVAAHLDDLKAAKACGFGTVYVERPLEERYPELADEPGVVDVWVGGDEDGFLSAASKLGVRLEE</sequence>
<dbReference type="OrthoDB" id="40579at2759"/>
<dbReference type="PANTHER" id="PTHR43316">
    <property type="entry name" value="HYDROLASE, HALOACID DELAHOGENASE-RELATED"/>
    <property type="match status" value="1"/>
</dbReference>
<dbReference type="InterPro" id="IPR051540">
    <property type="entry name" value="S-2-haloacid_dehalogenase"/>
</dbReference>
<gene>
    <name evidence="2" type="ORF">K431DRAFT_218224</name>
</gene>
<name>A0A9P4QBW0_9PEZI</name>
<dbReference type="PANTHER" id="PTHR43316:SF3">
    <property type="entry name" value="HALOACID DEHALOGENASE, TYPE II (AFU_ORTHOLOGUE AFUA_2G07750)-RELATED"/>
    <property type="match status" value="1"/>
</dbReference>
<evidence type="ECO:0000313" key="2">
    <source>
        <dbReference type="EMBL" id="KAF2724353.1"/>
    </source>
</evidence>
<dbReference type="InterPro" id="IPR006439">
    <property type="entry name" value="HAD-SF_hydro_IA"/>
</dbReference>
<dbReference type="InterPro" id="IPR023198">
    <property type="entry name" value="PGP-like_dom2"/>
</dbReference>
<dbReference type="NCBIfam" id="TIGR01493">
    <property type="entry name" value="HAD-SF-IA-v2"/>
    <property type="match status" value="1"/>
</dbReference>
<dbReference type="Gene3D" id="1.10.150.240">
    <property type="entry name" value="Putative phosphatase, domain 2"/>
    <property type="match status" value="1"/>
</dbReference>
<dbReference type="GO" id="GO:0016791">
    <property type="term" value="F:phosphatase activity"/>
    <property type="evidence" value="ECO:0007669"/>
    <property type="project" value="UniProtKB-ARBA"/>
</dbReference>
<dbReference type="SFLD" id="SFLDG01129">
    <property type="entry name" value="C1.5:_HAD__Beta-PGM__Phosphata"/>
    <property type="match status" value="1"/>
</dbReference>
<keyword evidence="3" id="KW-1185">Reference proteome</keyword>
<evidence type="ECO:0000256" key="1">
    <source>
        <dbReference type="ARBA" id="ARBA00022801"/>
    </source>
</evidence>
<accession>A0A9P4QBW0</accession>
<dbReference type="SFLD" id="SFLDS00003">
    <property type="entry name" value="Haloacid_Dehalogenase"/>
    <property type="match status" value="1"/>
</dbReference>
<comment type="caution">
    <text evidence="2">The sequence shown here is derived from an EMBL/GenBank/DDBJ whole genome shotgun (WGS) entry which is preliminary data.</text>
</comment>
<dbReference type="Gene3D" id="3.40.50.1000">
    <property type="entry name" value="HAD superfamily/HAD-like"/>
    <property type="match status" value="1"/>
</dbReference>
<dbReference type="InterPro" id="IPR036412">
    <property type="entry name" value="HAD-like_sf"/>
</dbReference>
<dbReference type="AlphaFoldDB" id="A0A9P4QBW0"/>